<proteinExistence type="predicted"/>
<organism evidence="1 2">
    <name type="scientific">Caenorhabditis bovis</name>
    <dbReference type="NCBI Taxonomy" id="2654633"/>
    <lineage>
        <taxon>Eukaryota</taxon>
        <taxon>Metazoa</taxon>
        <taxon>Ecdysozoa</taxon>
        <taxon>Nematoda</taxon>
        <taxon>Chromadorea</taxon>
        <taxon>Rhabditida</taxon>
        <taxon>Rhabditina</taxon>
        <taxon>Rhabditomorpha</taxon>
        <taxon>Rhabditoidea</taxon>
        <taxon>Rhabditidae</taxon>
        <taxon>Peloderinae</taxon>
        <taxon>Caenorhabditis</taxon>
    </lineage>
</organism>
<dbReference type="EMBL" id="CADEPM010000001">
    <property type="protein sequence ID" value="CAB3398455.1"/>
    <property type="molecule type" value="Genomic_DNA"/>
</dbReference>
<accession>A0A8S1EF75</accession>
<gene>
    <name evidence="1" type="ORF">CBOVIS_LOCUS1728</name>
</gene>
<dbReference type="AlphaFoldDB" id="A0A8S1EF75"/>
<comment type="caution">
    <text evidence="1">The sequence shown here is derived from an EMBL/GenBank/DDBJ whole genome shotgun (WGS) entry which is preliminary data.</text>
</comment>
<evidence type="ECO:0000313" key="2">
    <source>
        <dbReference type="Proteomes" id="UP000494206"/>
    </source>
</evidence>
<reference evidence="1 2" key="1">
    <citation type="submission" date="2020-04" db="EMBL/GenBank/DDBJ databases">
        <authorList>
            <person name="Laetsch R D."/>
            <person name="Stevens L."/>
            <person name="Kumar S."/>
            <person name="Blaxter L. M."/>
        </authorList>
    </citation>
    <scope>NUCLEOTIDE SEQUENCE [LARGE SCALE GENOMIC DNA]</scope>
</reference>
<name>A0A8S1EF75_9PELO</name>
<sequence>MPVSSDWCIKALGSRQRITSDNNALLLRALCSLPHCFGDVSSRKEAVRLLSAADVLLPAIRAPEVHLRLPAAGSDVFLLMLPAYCATGVAHWQVAKQLVWHWVSDWHCWVQLCWQAGAHCEDVACCWQSQVYFWGANCWQEHVGCVEQPHCLLSRRDDA</sequence>
<dbReference type="Proteomes" id="UP000494206">
    <property type="component" value="Unassembled WGS sequence"/>
</dbReference>
<evidence type="ECO:0000313" key="1">
    <source>
        <dbReference type="EMBL" id="CAB3398455.1"/>
    </source>
</evidence>
<protein>
    <submittedName>
        <fullName evidence="1">Uncharacterized protein</fullName>
    </submittedName>
</protein>
<keyword evidence="2" id="KW-1185">Reference proteome</keyword>